<dbReference type="SUPFAM" id="SSF57903">
    <property type="entry name" value="FYVE/PHD zinc finger"/>
    <property type="match status" value="2"/>
</dbReference>
<evidence type="ECO:0000256" key="5">
    <source>
        <dbReference type="SAM" id="MobiDB-lite"/>
    </source>
</evidence>
<organism evidence="8 9">
    <name type="scientific">Babesia bovis</name>
    <dbReference type="NCBI Taxonomy" id="5865"/>
    <lineage>
        <taxon>Eukaryota</taxon>
        <taxon>Sar</taxon>
        <taxon>Alveolata</taxon>
        <taxon>Apicomplexa</taxon>
        <taxon>Aconoidasida</taxon>
        <taxon>Piroplasmida</taxon>
        <taxon>Babesiidae</taxon>
        <taxon>Babesia</taxon>
    </lineage>
</organism>
<keyword evidence="1" id="KW-0479">Metal-binding</keyword>
<dbReference type="InterPro" id="IPR011011">
    <property type="entry name" value="Znf_FYVE_PHD"/>
</dbReference>
<comment type="caution">
    <text evidence="8">The sequence shown here is derived from an EMBL/GenBank/DDBJ whole genome shotgun (WGS) entry which is preliminary data.</text>
</comment>
<keyword evidence="9" id="KW-1185">Reference proteome</keyword>
<dbReference type="InterPro" id="IPR001965">
    <property type="entry name" value="Znf_PHD"/>
</dbReference>
<dbReference type="OMA" id="CCYIPMH"/>
<dbReference type="InterPro" id="IPR034732">
    <property type="entry name" value="EPHD"/>
</dbReference>
<feature type="region of interest" description="Disordered" evidence="5">
    <location>
        <begin position="661"/>
        <end position="691"/>
    </location>
</feature>
<feature type="domain" description="PHD-type" evidence="6">
    <location>
        <begin position="506"/>
        <end position="582"/>
    </location>
</feature>
<dbReference type="InterPro" id="IPR050701">
    <property type="entry name" value="Histone_Mod_Regulator"/>
</dbReference>
<dbReference type="InterPro" id="IPR019786">
    <property type="entry name" value="Zinc_finger_PHD-type_CS"/>
</dbReference>
<evidence type="ECO:0000256" key="3">
    <source>
        <dbReference type="ARBA" id="ARBA00022833"/>
    </source>
</evidence>
<feature type="region of interest" description="Disordered" evidence="5">
    <location>
        <begin position="62"/>
        <end position="105"/>
    </location>
</feature>
<gene>
    <name evidence="8" type="ORF">BBOV_III000520</name>
</gene>
<dbReference type="eggNOG" id="ENOG502QYFD">
    <property type="taxonomic scope" value="Eukaryota"/>
</dbReference>
<dbReference type="PROSITE" id="PS01359">
    <property type="entry name" value="ZF_PHD_1"/>
    <property type="match status" value="1"/>
</dbReference>
<feature type="compositionally biased region" description="Basic and acidic residues" evidence="5">
    <location>
        <begin position="1080"/>
        <end position="1105"/>
    </location>
</feature>
<feature type="region of interest" description="Disordered" evidence="5">
    <location>
        <begin position="1080"/>
        <end position="1190"/>
    </location>
</feature>
<feature type="region of interest" description="Disordered" evidence="5">
    <location>
        <begin position="2095"/>
        <end position="2115"/>
    </location>
</feature>
<evidence type="ECO:0000313" key="8">
    <source>
        <dbReference type="EMBL" id="EDO07619.1"/>
    </source>
</evidence>
<dbReference type="PANTHER" id="PTHR13793:SF107">
    <property type="entry name" value="BROMODOMAIN-CONTAINING PROTEIN HOMOLOG"/>
    <property type="match status" value="1"/>
</dbReference>
<feature type="domain" description="PHD-type" evidence="6">
    <location>
        <begin position="2136"/>
        <end position="2198"/>
    </location>
</feature>
<feature type="region of interest" description="Disordered" evidence="5">
    <location>
        <begin position="1210"/>
        <end position="1234"/>
    </location>
</feature>
<feature type="compositionally biased region" description="Basic and acidic residues" evidence="5">
    <location>
        <begin position="675"/>
        <end position="691"/>
    </location>
</feature>
<proteinExistence type="predicted"/>
<dbReference type="CDD" id="cd15571">
    <property type="entry name" value="ePHD"/>
    <property type="match status" value="2"/>
</dbReference>
<dbReference type="Pfam" id="PF13832">
    <property type="entry name" value="zf-HC5HC2H_2"/>
    <property type="match status" value="1"/>
</dbReference>
<evidence type="ECO:0000259" key="7">
    <source>
        <dbReference type="PROSITE" id="PS51805"/>
    </source>
</evidence>
<dbReference type="Pfam" id="PF13771">
    <property type="entry name" value="zf-HC5HC2H"/>
    <property type="match status" value="1"/>
</dbReference>
<name>A7AM35_BABBO</name>
<feature type="compositionally biased region" description="Low complexity" evidence="5">
    <location>
        <begin position="78"/>
        <end position="87"/>
    </location>
</feature>
<dbReference type="InterPro" id="IPR019787">
    <property type="entry name" value="Znf_PHD-finger"/>
</dbReference>
<dbReference type="InParanoid" id="A7AM35"/>
<dbReference type="GeneID" id="5479432"/>
<dbReference type="PROSITE" id="PS50016">
    <property type="entry name" value="ZF_PHD_2"/>
    <property type="match status" value="2"/>
</dbReference>
<protein>
    <submittedName>
        <fullName evidence="8">PHD-finger family protein</fullName>
    </submittedName>
</protein>
<feature type="compositionally biased region" description="Basic and acidic residues" evidence="5">
    <location>
        <begin position="1213"/>
        <end position="1223"/>
    </location>
</feature>
<evidence type="ECO:0000256" key="1">
    <source>
        <dbReference type="ARBA" id="ARBA00022723"/>
    </source>
</evidence>
<dbReference type="Proteomes" id="UP000002173">
    <property type="component" value="Unassembled WGS sequence"/>
</dbReference>
<dbReference type="PROSITE" id="PS51805">
    <property type="entry name" value="EPHD"/>
    <property type="match status" value="1"/>
</dbReference>
<dbReference type="STRING" id="5865.A7AM35"/>
<keyword evidence="3" id="KW-0862">Zinc</keyword>
<sequence length="2204" mass="244955">MDQDSAISRDTSQEEDRFWIDTERQYFSSPNPTLLLCLRNHAWHCRYIARESRKLLNTIDGASSGHSGAARSKKSSKTHSSGKSGASNNVKNPGPGATQDGSCPEENGIISVSIGVKNKSMIMTPHGTNAIPSRLPFATGIVTGDHPSYAEDRSFYLSRTQTPGTVDDDLYYNPVVSAKHDSKLRLPMILPSQAPDGIRLLIYCPEEPGRETDPDAPRKPGYKTGMLTDILNPDHIPEILHGPSPVWSRVFQPIFKTGRDISPFYEKSSPLLEDIRGPVVDPVWESHNDFDLSTRASRAPMLCSLGFTEVLPQCTIDYSPKLFTFVEAKAGQICKRCLGMPKVSCPLCMTGDQGNNIPGVCFSNHGSIYNRFELVFNKLDIYKARSDMGMQSYLNPYNAIADSLVPLKRSTDDDITAVIREYVTTLEEIDVAFSSIIERVEAEKKPNFDYWSDIESQMVSSYIEQYNNKMMDNRYNYSTQRQSIDVLRIRITCSKSSTLPVQWTDHALCSVCGSDEDWDDDPILFCDCCYIPMHYCCLGFTPGTMSETIRQNVRRHKLLHTKEDDEPNIDEDEWICPSCLFLLDQLAFLDENMALKAIRIAAGPRNKQMLDMLSGSPIADVSQPLEEARLPYIVGFRYDSPIERIDLCTLYRRTPLSVHLLPSNPPTEKVPNDPADDKRNESVPNDPKKQPKIECLRSRKLTFGALMDYGNIPTTVAITLPGEDIQSPFDYDLSGFEMDLLGRTITQFWSFKGMTQAQLEIARDIFDENLVRYMTDGNLDGMLKLFMYMPKEEENTHHAINQDRAFQRQKAVPQKRGRKPAEFKSERLAQLASSSSITSNPEVRHADEDINPEDMYSFNCKNGLKKLVISVRMARNFFVNVKLPVCILCGFDAYYPGGGPMKRTSKPGTWAHVRCAISMDCTITPQHVDFESFVPKVKALRCLVCHHLSTAIVQCSHGSCCKAFHVTCAASSSNCLFTWDQGGRPDILCPQHASGLAPTVLLRKLQTKIQYKNFKKLSGHETSLDYVNPKDDVFVTHLLDPNYRVIASAIEHVMGLKQRSLFALPMYGDSLNSRTADKITESQEDLRSKAPKKPEGRSQPRDNTGKFESVCKNPGNVLENHDSPQEAMSPKSLDKQDPDGTLPGEVCTPTRDLESIPSSADGSVEVTTDEATPNHDDSGTPVRGIRKRRNYRLELTTPPRVLRPRRQCNTKPTEVKEPVKAKSADTPAVPKGTPRKAVTTCRITQLDKANCVWCGMGNSDDDEATHYKLVYDDKCPTAHHVGSYLFPDYNAARRACEALCERKPSENPVIIEGIPPIILTDLCAASRLVDEKMLSYISEDFIGGQRLITETVVKGYRSALIGLTRLLNILYFKNRNDAEIYGIFDDMIEHMKTIQWIDDARRNCEIGTTSANDLFASLTQMSPNYANTSRGAHDTLDLRQECRNKVLDVLKTLNNTVFMRLEPGVLPMAITKILGPKQQSDISSPGIELVRGYVICSGCMEFKVIETDADEDVGTSRKRVNYAQHYKTCRGCNARACDDCLSQLKSARVRAKANAVASAIPTEHGTADLYMSAATLLSQPLYPGISPPKSRSLQPIVEPDNTAPGRSPVVSMPLLARNQLVEPPGMGVITPMGGGPPLGPMVAPNMNRMCPDTSSPVRRMMPLPHVGSPLPMRNPNAPETHTTPIKQVMMPMCGSVPSMCAPVYNGPGSKTLTPVFNRNAIGSGPNTVKTAPMLKSPSVKNGPFGVALVSPSRCKDSPGPNGSSSRVPKAPAGSPEPTSGNAKSTFLCIRCEDLELDTNLPLLCCALCSRFDGIMVPISRESLSYYLNWTSEYGGYAYVHLICLDWLTYSKVVTPSLRKFPKTSMDHPCHYCGMACGAMMSCSHNYCSVKFHASCGAWLGCKADMGRKPDGLNATSRRAYCLRHTFLGMMRMSQLERKFMVASPHLYDLLVATRSHLATFYGGVYLSKHCVPNKMRNESLTRPALARPPVAGLASVKRPKIPPNATSFHLNNLGNTMSLLGNVNYMSLGLVLSKVTFGQPMTEYAMLPETTARDRLIQALNWTAYNGVNLVTGRRDKKEIRTIIYLIKAGQLKPIHGSKRGRKPKSLDGSNFDNRQKMPMEDILTYCHSGQLDSGEFFCPVCFSIYFERSPGLPGDDLHWIGCDGCERWFHLVCAGLWADGHVDANSPNWFCLACSRQRALNTK</sequence>
<reference evidence="9" key="2">
    <citation type="journal article" date="2020" name="Data Brief">
        <title>Transcriptome dataset of Babesia bovis life stages within vertebrate and invertebrate hosts.</title>
        <authorList>
            <person name="Ueti M.W."/>
            <person name="Johnson W.C."/>
            <person name="Kappmeyer L.S."/>
            <person name="Herndon D.R."/>
            <person name="Mousel M.R."/>
            <person name="Reif K.E."/>
            <person name="Taus N.S."/>
            <person name="Ifeonu O.O."/>
            <person name="Silva J.C."/>
            <person name="Suarez C.E."/>
            <person name="Brayton K.A."/>
        </authorList>
    </citation>
    <scope>NUCLEOTIDE SEQUENCE [LARGE SCALE GENOMIC DNA]</scope>
</reference>
<dbReference type="GO" id="GO:0006357">
    <property type="term" value="P:regulation of transcription by RNA polymerase II"/>
    <property type="evidence" value="ECO:0007669"/>
    <property type="project" value="TreeGrafter"/>
</dbReference>
<reference evidence="8 9" key="1">
    <citation type="journal article" date="2007" name="PLoS Pathog.">
        <title>Genome sequence of Babesia bovis and comparative analysis of apicomplexan hemoprotozoa.</title>
        <authorList>
            <person name="Brayton K.A."/>
            <person name="Lau A.O.T."/>
            <person name="Herndon D.R."/>
            <person name="Hannick L."/>
            <person name="Kappmeyer L.S."/>
            <person name="Berens S.J."/>
            <person name="Bidwell S.L."/>
            <person name="Brown W.C."/>
            <person name="Crabtree J."/>
            <person name="Fadrosh D."/>
            <person name="Feldblum T."/>
            <person name="Forberger H.A."/>
            <person name="Haas B.J."/>
            <person name="Howell J.M."/>
            <person name="Khouri H."/>
            <person name="Koo H."/>
            <person name="Mann D.J."/>
            <person name="Norimine J."/>
            <person name="Paulsen I.T."/>
            <person name="Radune D."/>
            <person name="Ren Q."/>
            <person name="Smith R.K. Jr."/>
            <person name="Suarez C.E."/>
            <person name="White O."/>
            <person name="Wortman J.R."/>
            <person name="Knowles D.P. Jr."/>
            <person name="McElwain T.F."/>
            <person name="Nene V.M."/>
        </authorList>
    </citation>
    <scope>NUCLEOTIDE SEQUENCE [LARGE SCALE GENOMIC DNA]</scope>
    <source>
        <strain evidence="8">T2Bo</strain>
    </source>
</reference>
<evidence type="ECO:0000256" key="4">
    <source>
        <dbReference type="PROSITE-ProRule" id="PRU00146"/>
    </source>
</evidence>
<dbReference type="EMBL" id="AAXT01000001">
    <property type="protein sequence ID" value="EDO07619.1"/>
    <property type="molecule type" value="Genomic_DNA"/>
</dbReference>
<dbReference type="CDD" id="cd15522">
    <property type="entry name" value="PHD_TAF3"/>
    <property type="match status" value="1"/>
</dbReference>
<dbReference type="PANTHER" id="PTHR13793">
    <property type="entry name" value="PHD FINGER PROTEINS"/>
    <property type="match status" value="1"/>
</dbReference>
<dbReference type="InterPro" id="IPR013083">
    <property type="entry name" value="Znf_RING/FYVE/PHD"/>
</dbReference>
<dbReference type="SMART" id="SM00249">
    <property type="entry name" value="PHD"/>
    <property type="match status" value="4"/>
</dbReference>
<accession>A7AM35</accession>
<feature type="region of interest" description="Disordered" evidence="5">
    <location>
        <begin position="1752"/>
        <end position="1781"/>
    </location>
</feature>
<evidence type="ECO:0000313" key="9">
    <source>
        <dbReference type="Proteomes" id="UP000002173"/>
    </source>
</evidence>
<evidence type="ECO:0000259" key="6">
    <source>
        <dbReference type="PROSITE" id="PS50016"/>
    </source>
</evidence>
<evidence type="ECO:0000256" key="2">
    <source>
        <dbReference type="ARBA" id="ARBA00022771"/>
    </source>
</evidence>
<dbReference type="VEuPathDB" id="PiroplasmaDB:BBOV_III000520"/>
<dbReference type="KEGG" id="bbo:BBOV_III000520"/>
<keyword evidence="2 4" id="KW-0863">Zinc-finger</keyword>
<reference evidence="9" key="3">
    <citation type="journal article" date="2021" name="Int. J. Parasitol.">
        <title>Comparative analysis of gene expression between Babesia bovis blood stages and kinetes allowed by improved genome annotation.</title>
        <authorList>
            <person name="Ueti M.W."/>
            <person name="Johnson W.C."/>
            <person name="Kappmeyer L.S."/>
            <person name="Herndon D.R."/>
            <person name="Mousel M.R."/>
            <person name="Reif K.E."/>
            <person name="Taus N.S."/>
            <person name="Ifeonu O.O."/>
            <person name="Silva J.C."/>
            <person name="Suarez C.E."/>
            <person name="Brayton K.A."/>
        </authorList>
    </citation>
    <scope>NUCLEOTIDE SEQUENCE [LARGE SCALE GENOMIC DNA]</scope>
</reference>
<feature type="compositionally biased region" description="Polar residues" evidence="5">
    <location>
        <begin position="1156"/>
        <end position="1171"/>
    </location>
</feature>
<feature type="domain" description="PHD-type" evidence="7">
    <location>
        <begin position="883"/>
        <end position="993"/>
    </location>
</feature>
<feature type="region of interest" description="Disordered" evidence="5">
    <location>
        <begin position="800"/>
        <end position="824"/>
    </location>
</feature>
<dbReference type="Gene3D" id="3.30.40.10">
    <property type="entry name" value="Zinc/RING finger domain, C3HC4 (zinc finger)"/>
    <property type="match status" value="4"/>
</dbReference>
<dbReference type="GO" id="GO:0008270">
    <property type="term" value="F:zinc ion binding"/>
    <property type="evidence" value="ECO:0007669"/>
    <property type="project" value="UniProtKB-KW"/>
</dbReference>
<dbReference type="RefSeq" id="XP_001611187.1">
    <property type="nucleotide sequence ID" value="XM_001611137.1"/>
</dbReference>